<dbReference type="InterPro" id="IPR011545">
    <property type="entry name" value="DEAD/DEAH_box_helicase_dom"/>
</dbReference>
<dbReference type="PANTHER" id="PTHR24031">
    <property type="entry name" value="RNA HELICASE"/>
    <property type="match status" value="1"/>
</dbReference>
<comment type="caution">
    <text evidence="11">The sequence shown here is derived from an EMBL/GenBank/DDBJ whole genome shotgun (WGS) entry which is preliminary data.</text>
</comment>
<evidence type="ECO:0000256" key="8">
    <source>
        <dbReference type="SAM" id="Phobius"/>
    </source>
</evidence>
<dbReference type="SMART" id="SM00487">
    <property type="entry name" value="DEXDc"/>
    <property type="match status" value="1"/>
</dbReference>
<organism evidence="11 12">
    <name type="scientific">Zophobas morio</name>
    <dbReference type="NCBI Taxonomy" id="2755281"/>
    <lineage>
        <taxon>Eukaryota</taxon>
        <taxon>Metazoa</taxon>
        <taxon>Ecdysozoa</taxon>
        <taxon>Arthropoda</taxon>
        <taxon>Hexapoda</taxon>
        <taxon>Insecta</taxon>
        <taxon>Pterygota</taxon>
        <taxon>Neoptera</taxon>
        <taxon>Endopterygota</taxon>
        <taxon>Coleoptera</taxon>
        <taxon>Polyphaga</taxon>
        <taxon>Cucujiformia</taxon>
        <taxon>Tenebrionidae</taxon>
        <taxon>Zophobas</taxon>
    </lineage>
</organism>
<dbReference type="Pfam" id="PF00270">
    <property type="entry name" value="DEAD"/>
    <property type="match status" value="1"/>
</dbReference>
<dbReference type="InterPro" id="IPR000629">
    <property type="entry name" value="RNA-helicase_DEAD-box_CS"/>
</dbReference>
<evidence type="ECO:0000259" key="9">
    <source>
        <dbReference type="PROSITE" id="PS51192"/>
    </source>
</evidence>
<dbReference type="InterPro" id="IPR025313">
    <property type="entry name" value="SPB4-like_CTE"/>
</dbReference>
<dbReference type="SMART" id="SM00490">
    <property type="entry name" value="HELICc"/>
    <property type="match status" value="1"/>
</dbReference>
<dbReference type="EC" id="3.6.4.13" evidence="7"/>
<evidence type="ECO:0000256" key="2">
    <source>
        <dbReference type="ARBA" id="ARBA00022801"/>
    </source>
</evidence>
<keyword evidence="5 7" id="KW-0694">RNA-binding</keyword>
<evidence type="ECO:0000256" key="4">
    <source>
        <dbReference type="ARBA" id="ARBA00022840"/>
    </source>
</evidence>
<dbReference type="EMBL" id="JALNTZ010001110">
    <property type="protein sequence ID" value="KAJ3628700.1"/>
    <property type="molecule type" value="Genomic_DNA"/>
</dbReference>
<keyword evidence="8" id="KW-1133">Transmembrane helix</keyword>
<keyword evidence="8" id="KW-0472">Membrane</keyword>
<sequence length="568" mass="64965">MGAIDFIPNVRPWESLEAQLSEITLHIIKNVFKFEGMTPVQAATIPLFLSYKDVVVEAVTGSGKTLAYIVPLFELLRKSGKLAKNDVGGLIILPTRELAVQVSKLSFEFLKVVSELFSQFLIIGGTDFGLSLNYYQETGGNLLVATPGRLLKFLKRVTKVNLKTLEVLILDEADRLLDLGFKEALTDILTLLPKQRRTGLFSATQTHEVEDLIRAGLRNPVRIQVKFLVVFYYFCYWIASACIATPPTLNNYYFICLRQEKFSQLVSFMKNRESQKFIVFFATCACVDYFALVLKRLEIMSSFPLLSMHGKMVVKKRTELCKFILLRFLFKSDNIIGTFNSFKENINGALFCTDVIARGIDLPDVDWVVQFDPPQDPSVFVHRCGRTARQGRQGCALIYLTEEEDAYVEFLRNRKIPLSEFKEDCATYNYSRLSEDIRQLAMKDRNIIEKGNRAIVSFVRSYKEHLCSLIFRMKHLSLSALCEEFGVISVPKMPEFKNVHLSINQSVDLKSIPYANKQREAARLKNIGRATLKSTTYNKKFRRANSWSLRKDKKALKMKRKQSKAAKL</sequence>
<evidence type="ECO:0000259" key="10">
    <source>
        <dbReference type="PROSITE" id="PS51194"/>
    </source>
</evidence>
<dbReference type="Pfam" id="PF13959">
    <property type="entry name" value="CTE_SPB4"/>
    <property type="match status" value="1"/>
</dbReference>
<keyword evidence="4 6" id="KW-0067">ATP-binding</keyword>
<dbReference type="SUPFAM" id="SSF52540">
    <property type="entry name" value="P-loop containing nucleoside triphosphate hydrolases"/>
    <property type="match status" value="1"/>
</dbReference>
<dbReference type="Pfam" id="PF00271">
    <property type="entry name" value="Helicase_C"/>
    <property type="match status" value="1"/>
</dbReference>
<comment type="similarity">
    <text evidence="6">Belongs to the DEAD box helicase family.</text>
</comment>
<feature type="transmembrane region" description="Helical" evidence="8">
    <location>
        <begin position="277"/>
        <end position="294"/>
    </location>
</feature>
<dbReference type="PROSITE" id="PS51192">
    <property type="entry name" value="HELICASE_ATP_BIND_1"/>
    <property type="match status" value="1"/>
</dbReference>
<dbReference type="InterPro" id="IPR001650">
    <property type="entry name" value="Helicase_C-like"/>
</dbReference>
<feature type="transmembrane region" description="Helical" evidence="8">
    <location>
        <begin position="230"/>
        <end position="256"/>
    </location>
</feature>
<accession>A0AA38HJJ6</accession>
<comment type="catalytic activity">
    <reaction evidence="7">
        <text>ATP + H2O = ADP + phosphate + H(+)</text>
        <dbReference type="Rhea" id="RHEA:13065"/>
        <dbReference type="ChEBI" id="CHEBI:15377"/>
        <dbReference type="ChEBI" id="CHEBI:15378"/>
        <dbReference type="ChEBI" id="CHEBI:30616"/>
        <dbReference type="ChEBI" id="CHEBI:43474"/>
        <dbReference type="ChEBI" id="CHEBI:456216"/>
        <dbReference type="EC" id="3.6.4.13"/>
    </reaction>
</comment>
<feature type="domain" description="Helicase C-terminal" evidence="10">
    <location>
        <begin position="261"/>
        <end position="448"/>
    </location>
</feature>
<dbReference type="Gene3D" id="3.40.50.300">
    <property type="entry name" value="P-loop containing nucleotide triphosphate hydrolases"/>
    <property type="match status" value="2"/>
</dbReference>
<keyword evidence="12" id="KW-1185">Reference proteome</keyword>
<gene>
    <name evidence="11" type="ORF">Zmor_003953</name>
</gene>
<evidence type="ECO:0000256" key="1">
    <source>
        <dbReference type="ARBA" id="ARBA00022741"/>
    </source>
</evidence>
<keyword evidence="3 6" id="KW-0347">Helicase</keyword>
<proteinExistence type="inferred from homology"/>
<protein>
    <recommendedName>
        <fullName evidence="7">ATP-dependent RNA helicase</fullName>
        <ecNumber evidence="7">3.6.4.13</ecNumber>
    </recommendedName>
</protein>
<dbReference type="GO" id="GO:0016787">
    <property type="term" value="F:hydrolase activity"/>
    <property type="evidence" value="ECO:0007669"/>
    <property type="project" value="UniProtKB-KW"/>
</dbReference>
<comment type="function">
    <text evidence="7">RNA helicase.</text>
</comment>
<evidence type="ECO:0000313" key="11">
    <source>
        <dbReference type="EMBL" id="KAJ3628700.1"/>
    </source>
</evidence>
<dbReference type="Proteomes" id="UP001168821">
    <property type="component" value="Unassembled WGS sequence"/>
</dbReference>
<evidence type="ECO:0000313" key="12">
    <source>
        <dbReference type="Proteomes" id="UP001168821"/>
    </source>
</evidence>
<reference evidence="11" key="1">
    <citation type="journal article" date="2023" name="G3 (Bethesda)">
        <title>Whole genome assemblies of Zophobas morio and Tenebrio molitor.</title>
        <authorList>
            <person name="Kaur S."/>
            <person name="Stinson S.A."/>
            <person name="diCenzo G.C."/>
        </authorList>
    </citation>
    <scope>NUCLEOTIDE SEQUENCE</scope>
    <source>
        <strain evidence="11">QUZm001</strain>
    </source>
</reference>
<name>A0AA38HJJ6_9CUCU</name>
<keyword evidence="1 6" id="KW-0547">Nucleotide-binding</keyword>
<feature type="domain" description="Helicase ATP-binding" evidence="9">
    <location>
        <begin position="45"/>
        <end position="223"/>
    </location>
</feature>
<dbReference type="PROSITE" id="PS00039">
    <property type="entry name" value="DEAD_ATP_HELICASE"/>
    <property type="match status" value="1"/>
</dbReference>
<dbReference type="CDD" id="cd17960">
    <property type="entry name" value="DEADc_DDX55"/>
    <property type="match status" value="1"/>
</dbReference>
<evidence type="ECO:0000256" key="7">
    <source>
        <dbReference type="RuleBase" id="RU365068"/>
    </source>
</evidence>
<dbReference type="GO" id="GO:0005524">
    <property type="term" value="F:ATP binding"/>
    <property type="evidence" value="ECO:0007669"/>
    <property type="project" value="UniProtKB-UniRule"/>
</dbReference>
<keyword evidence="2 6" id="KW-0378">Hydrolase</keyword>
<evidence type="ECO:0000256" key="3">
    <source>
        <dbReference type="ARBA" id="ARBA00022806"/>
    </source>
</evidence>
<keyword evidence="8" id="KW-0812">Transmembrane</keyword>
<dbReference type="PROSITE" id="PS51194">
    <property type="entry name" value="HELICASE_CTER"/>
    <property type="match status" value="1"/>
</dbReference>
<evidence type="ECO:0000256" key="5">
    <source>
        <dbReference type="ARBA" id="ARBA00022884"/>
    </source>
</evidence>
<dbReference type="InterPro" id="IPR027417">
    <property type="entry name" value="P-loop_NTPase"/>
</dbReference>
<dbReference type="AlphaFoldDB" id="A0AA38HJJ6"/>
<dbReference type="GO" id="GO:0003723">
    <property type="term" value="F:RNA binding"/>
    <property type="evidence" value="ECO:0007669"/>
    <property type="project" value="UniProtKB-UniRule"/>
</dbReference>
<feature type="non-terminal residue" evidence="11">
    <location>
        <position position="1"/>
    </location>
</feature>
<dbReference type="CDD" id="cd18787">
    <property type="entry name" value="SF2_C_DEAD"/>
    <property type="match status" value="1"/>
</dbReference>
<dbReference type="GO" id="GO:0003724">
    <property type="term" value="F:RNA helicase activity"/>
    <property type="evidence" value="ECO:0007669"/>
    <property type="project" value="UniProtKB-EC"/>
</dbReference>
<dbReference type="InterPro" id="IPR014001">
    <property type="entry name" value="Helicase_ATP-bd"/>
</dbReference>
<evidence type="ECO:0000256" key="6">
    <source>
        <dbReference type="RuleBase" id="RU000492"/>
    </source>
</evidence>
<dbReference type="SMART" id="SM01178">
    <property type="entry name" value="DUF4217"/>
    <property type="match status" value="1"/>
</dbReference>
<comment type="domain">
    <text evidence="7">The Q motif is unique to and characteristic of the DEAD box family of RNA helicases and controls ATP binding and hydrolysis.</text>
</comment>